<proteinExistence type="predicted"/>
<dbReference type="Proteomes" id="UP000199506">
    <property type="component" value="Unassembled WGS sequence"/>
</dbReference>
<dbReference type="EMBL" id="FOAK01000003">
    <property type="protein sequence ID" value="SEK52917.1"/>
    <property type="molecule type" value="Genomic_DNA"/>
</dbReference>
<gene>
    <name evidence="1" type="ORF">SAMN05216439_1049</name>
</gene>
<evidence type="ECO:0008006" key="3">
    <source>
        <dbReference type="Google" id="ProtNLM"/>
    </source>
</evidence>
<name>A0A1H7HTD4_9EURY</name>
<dbReference type="STRING" id="190974.SAMN05216439_1049"/>
<accession>A0A1H7HTD4</accession>
<dbReference type="RefSeq" id="WP_069574290.1">
    <property type="nucleotide sequence ID" value="NZ_FOAK01000003.1"/>
</dbReference>
<organism evidence="1 2">
    <name type="scientific">Methanobrevibacter gottschalkii</name>
    <dbReference type="NCBI Taxonomy" id="190974"/>
    <lineage>
        <taxon>Archaea</taxon>
        <taxon>Methanobacteriati</taxon>
        <taxon>Methanobacteriota</taxon>
        <taxon>Methanomada group</taxon>
        <taxon>Methanobacteria</taxon>
        <taxon>Methanobacteriales</taxon>
        <taxon>Methanobacteriaceae</taxon>
        <taxon>Methanobrevibacter</taxon>
    </lineage>
</organism>
<evidence type="ECO:0000313" key="1">
    <source>
        <dbReference type="EMBL" id="SEK52917.1"/>
    </source>
</evidence>
<dbReference type="AlphaFoldDB" id="A0A1H7HTD4"/>
<sequence>MDHKITDLQINALIGTNSKYEIFEIDRQYDIMSTSIKMDKSKKINFNNHMPHECTLLKNVIELNNKELYDKIKDYFCLYYISALENTIENSFRKFWSLSERIIKDIHGGMKDEKLVKYMGKLLKMCRYPDKIIQRVKFIKIKRNNLVHENIHGEITQSDQAIVKIIAENLILFLICYFNEVTDIGDYKSFYDL</sequence>
<protein>
    <recommendedName>
        <fullName evidence="3">Apea-like HEPN domain-containing protein</fullName>
    </recommendedName>
</protein>
<reference evidence="1 2" key="1">
    <citation type="submission" date="2016-10" db="EMBL/GenBank/DDBJ databases">
        <authorList>
            <person name="de Groot N.N."/>
        </authorList>
    </citation>
    <scope>NUCLEOTIDE SEQUENCE [LARGE SCALE GENOMIC DNA]</scope>
    <source>
        <strain evidence="1 2">DSM 11978</strain>
    </source>
</reference>
<evidence type="ECO:0000313" key="2">
    <source>
        <dbReference type="Proteomes" id="UP000199506"/>
    </source>
</evidence>
<dbReference type="OrthoDB" id="384948at2157"/>